<organism evidence="1 2">
    <name type="scientific">Colletotrichum lupini</name>
    <dbReference type="NCBI Taxonomy" id="145971"/>
    <lineage>
        <taxon>Eukaryota</taxon>
        <taxon>Fungi</taxon>
        <taxon>Dikarya</taxon>
        <taxon>Ascomycota</taxon>
        <taxon>Pezizomycotina</taxon>
        <taxon>Sordariomycetes</taxon>
        <taxon>Hypocreomycetidae</taxon>
        <taxon>Glomerellales</taxon>
        <taxon>Glomerellaceae</taxon>
        <taxon>Colletotrichum</taxon>
        <taxon>Colletotrichum acutatum species complex</taxon>
    </lineage>
</organism>
<protein>
    <submittedName>
        <fullName evidence="1">Uncharacterized protein</fullName>
    </submittedName>
</protein>
<sequence length="147" mass="16564">METVKGWHDVGAPTAACFICLGTTTVRHMMSGDGVPLDNIETLSRHIFFPSRKNADWFRNFLGGMSESVNRRLLSSRGRMRGKSRDMNDWGDKIRKRTKISTSSTETLAFPTVWLSLSRFLSWSRIIKVAGALYGYPDGTFACRPVI</sequence>
<proteinExistence type="predicted"/>
<accession>A0A9Q8SJD5</accession>
<name>A0A9Q8SJD5_9PEZI</name>
<evidence type="ECO:0000313" key="1">
    <source>
        <dbReference type="EMBL" id="UQC78492.1"/>
    </source>
</evidence>
<dbReference type="Proteomes" id="UP000830671">
    <property type="component" value="Chromosome 2"/>
</dbReference>
<keyword evidence="2" id="KW-1185">Reference proteome</keyword>
<reference evidence="1" key="1">
    <citation type="journal article" date="2021" name="Mol. Plant Microbe Interact.">
        <title>Complete Genome Sequence of the Plant-Pathogenic Fungus Colletotrichum lupini.</title>
        <authorList>
            <person name="Baroncelli R."/>
            <person name="Pensec F."/>
            <person name="Da Lio D."/>
            <person name="Boufleur T."/>
            <person name="Vicente I."/>
            <person name="Sarrocco S."/>
            <person name="Picot A."/>
            <person name="Baraldi E."/>
            <person name="Sukno S."/>
            <person name="Thon M."/>
            <person name="Le Floch G."/>
        </authorList>
    </citation>
    <scope>NUCLEOTIDE SEQUENCE</scope>
    <source>
        <strain evidence="1">IMI 504893</strain>
    </source>
</reference>
<gene>
    <name evidence="1" type="ORF">CLUP02_03969</name>
</gene>
<dbReference type="AlphaFoldDB" id="A0A9Q8SJD5"/>
<dbReference type="RefSeq" id="XP_049140129.1">
    <property type="nucleotide sequence ID" value="XM_049282986.1"/>
</dbReference>
<dbReference type="GeneID" id="73337996"/>
<dbReference type="EMBL" id="CP019474">
    <property type="protein sequence ID" value="UQC78492.1"/>
    <property type="molecule type" value="Genomic_DNA"/>
</dbReference>
<dbReference type="KEGG" id="clup:CLUP02_03969"/>
<evidence type="ECO:0000313" key="2">
    <source>
        <dbReference type="Proteomes" id="UP000830671"/>
    </source>
</evidence>